<accession>A0A9D4MVX7</accession>
<reference evidence="2" key="2">
    <citation type="submission" date="2020-11" db="EMBL/GenBank/DDBJ databases">
        <authorList>
            <person name="McCartney M.A."/>
            <person name="Auch B."/>
            <person name="Kono T."/>
            <person name="Mallez S."/>
            <person name="Becker A."/>
            <person name="Gohl D.M."/>
            <person name="Silverstein K.A.T."/>
            <person name="Koren S."/>
            <person name="Bechman K.B."/>
            <person name="Herman A."/>
            <person name="Abrahante J.E."/>
            <person name="Garbe J."/>
        </authorList>
    </citation>
    <scope>NUCLEOTIDE SEQUENCE</scope>
    <source>
        <strain evidence="2">Duluth1</strain>
        <tissue evidence="2">Whole animal</tissue>
    </source>
</reference>
<organism evidence="2 3">
    <name type="scientific">Dreissena polymorpha</name>
    <name type="common">Zebra mussel</name>
    <name type="synonym">Mytilus polymorpha</name>
    <dbReference type="NCBI Taxonomy" id="45954"/>
    <lineage>
        <taxon>Eukaryota</taxon>
        <taxon>Metazoa</taxon>
        <taxon>Spiralia</taxon>
        <taxon>Lophotrochozoa</taxon>
        <taxon>Mollusca</taxon>
        <taxon>Bivalvia</taxon>
        <taxon>Autobranchia</taxon>
        <taxon>Heteroconchia</taxon>
        <taxon>Euheterodonta</taxon>
        <taxon>Imparidentia</taxon>
        <taxon>Neoheterodontei</taxon>
        <taxon>Myida</taxon>
        <taxon>Dreissenoidea</taxon>
        <taxon>Dreissenidae</taxon>
        <taxon>Dreissena</taxon>
    </lineage>
</organism>
<gene>
    <name evidence="2" type="ORF">DPMN_007282</name>
</gene>
<reference evidence="2" key="1">
    <citation type="journal article" date="2019" name="bioRxiv">
        <title>The Genome of the Zebra Mussel, Dreissena polymorpha: A Resource for Invasive Species Research.</title>
        <authorList>
            <person name="McCartney M.A."/>
            <person name="Auch B."/>
            <person name="Kono T."/>
            <person name="Mallez S."/>
            <person name="Zhang Y."/>
            <person name="Obille A."/>
            <person name="Becker A."/>
            <person name="Abrahante J.E."/>
            <person name="Garbe J."/>
            <person name="Badalamenti J.P."/>
            <person name="Herman A."/>
            <person name="Mangelson H."/>
            <person name="Liachko I."/>
            <person name="Sullivan S."/>
            <person name="Sone E.D."/>
            <person name="Koren S."/>
            <person name="Silverstein K.A.T."/>
            <person name="Beckman K.B."/>
            <person name="Gohl D.M."/>
        </authorList>
    </citation>
    <scope>NUCLEOTIDE SEQUENCE</scope>
    <source>
        <strain evidence="2">Duluth1</strain>
        <tissue evidence="2">Whole animal</tissue>
    </source>
</reference>
<name>A0A9D4MVX7_DREPO</name>
<evidence type="ECO:0000313" key="3">
    <source>
        <dbReference type="Proteomes" id="UP000828390"/>
    </source>
</evidence>
<comment type="caution">
    <text evidence="2">The sequence shown here is derived from an EMBL/GenBank/DDBJ whole genome shotgun (WGS) entry which is preliminary data.</text>
</comment>
<sequence>MKRGNAPPHVLHNCMLTSDLIQLLTKFDRKINVASRVLTRKNALPPGSHVFQPTGIIFCTLNVASRVKNAPPLGSHFFQAYILIIFELIQDIIETNLLTKFNEDWAINVASRVLTRKNAPPLFHDDRKIHVTSRVLTRKIAPPPWWPYIIGMYLLTEFYEYRTINVASRENAPPLGGHVFQANVTIFELVQDIIWTINVASRVLTMKNAPSPGGHVFQPTGIIFELVQDIIGINLLTKFHEDWTINVASRVKNAPPLGSQDFQAKVTIFELIQDISETNLLTKFHEYRQINEKCPSPGGHVFQPTGIIFELVQDIIGMNLLTKCYEDQTINVATRVLTRFYYSHIRKNAPPLGSHVLQSNSTIFELIQDIIETNLLTKFHEDWTINVVSRELTRQMLTPHNAQRTTDKKQSQKLAMSTLCSDDVLR</sequence>
<keyword evidence="3" id="KW-1185">Reference proteome</keyword>
<evidence type="ECO:0000256" key="1">
    <source>
        <dbReference type="SAM" id="MobiDB-lite"/>
    </source>
</evidence>
<feature type="region of interest" description="Disordered" evidence="1">
    <location>
        <begin position="398"/>
        <end position="426"/>
    </location>
</feature>
<dbReference type="EMBL" id="JAIWYP010000001">
    <property type="protein sequence ID" value="KAH3883328.1"/>
    <property type="molecule type" value="Genomic_DNA"/>
</dbReference>
<dbReference type="AlphaFoldDB" id="A0A9D4MVX7"/>
<dbReference type="Proteomes" id="UP000828390">
    <property type="component" value="Unassembled WGS sequence"/>
</dbReference>
<evidence type="ECO:0000313" key="2">
    <source>
        <dbReference type="EMBL" id="KAH3883328.1"/>
    </source>
</evidence>
<protein>
    <submittedName>
        <fullName evidence="2">Uncharacterized protein</fullName>
    </submittedName>
</protein>
<proteinExistence type="predicted"/>